<evidence type="ECO:0000313" key="2">
    <source>
        <dbReference type="WBParaSite" id="ES5_v2.g7658.t1"/>
    </source>
</evidence>
<evidence type="ECO:0000313" key="1">
    <source>
        <dbReference type="Proteomes" id="UP000887579"/>
    </source>
</evidence>
<reference evidence="2" key="1">
    <citation type="submission" date="2022-11" db="UniProtKB">
        <authorList>
            <consortium name="WormBaseParasite"/>
        </authorList>
    </citation>
    <scope>IDENTIFICATION</scope>
</reference>
<protein>
    <submittedName>
        <fullName evidence="2">tRNA-intron lyase</fullName>
    </submittedName>
</protein>
<proteinExistence type="predicted"/>
<accession>A0AC34GSC9</accession>
<name>A0AC34GSC9_9BILA</name>
<dbReference type="Proteomes" id="UP000887579">
    <property type="component" value="Unplaced"/>
</dbReference>
<organism evidence="1 2">
    <name type="scientific">Panagrolaimus sp. ES5</name>
    <dbReference type="NCBI Taxonomy" id="591445"/>
    <lineage>
        <taxon>Eukaryota</taxon>
        <taxon>Metazoa</taxon>
        <taxon>Ecdysozoa</taxon>
        <taxon>Nematoda</taxon>
        <taxon>Chromadorea</taxon>
        <taxon>Rhabditida</taxon>
        <taxon>Tylenchina</taxon>
        <taxon>Panagrolaimomorpha</taxon>
        <taxon>Panagrolaimoidea</taxon>
        <taxon>Panagrolaimidae</taxon>
        <taxon>Panagrolaimus</taxon>
    </lineage>
</organism>
<dbReference type="WBParaSite" id="ES5_v2.g7658.t1">
    <property type="protein sequence ID" value="ES5_v2.g7658.t1"/>
    <property type="gene ID" value="ES5_v2.g7658"/>
</dbReference>
<sequence>MSVLNLCDETQKTCNKATPMNNIVDRFKCGGDKSGDHEAEAEPRQFSNCKLPFSNLLENGAFLITDSELHYELANKGWYGSRYEAQYDIELDEKIILKGEFVWALTPEELIYLVCERQIFEVTYRMPSGIQSYTKDELYLEIMCRNLTEAFSLTVYRELRTLGYVVRCDNNYGGIFTIYEGNPAKHHSAAIIYHEKDDILEYSAFLRVGNTVNKSVIVAALLSDPIDEDCYDLSKVNVRYTLYDMERPEGLALAFN</sequence>